<dbReference type="AlphaFoldDB" id="A0A2H3J4Q8"/>
<dbReference type="OMA" id="RWIRHIN"/>
<dbReference type="InterPro" id="IPR050231">
    <property type="entry name" value="Iron_ascorbate_oxido_reductase"/>
</dbReference>
<organism evidence="3 4">
    <name type="scientific">Wolfiporia cocos (strain MD-104)</name>
    <name type="common">Brown rot fungus</name>
    <dbReference type="NCBI Taxonomy" id="742152"/>
    <lineage>
        <taxon>Eukaryota</taxon>
        <taxon>Fungi</taxon>
        <taxon>Dikarya</taxon>
        <taxon>Basidiomycota</taxon>
        <taxon>Agaricomycotina</taxon>
        <taxon>Agaricomycetes</taxon>
        <taxon>Polyporales</taxon>
        <taxon>Phaeolaceae</taxon>
        <taxon>Wolfiporia</taxon>
    </lineage>
</organism>
<sequence length="355" mass="40370">MPGSILPPVPQYNLPPPTKEPLEFADLAIVDLSKANTPEGRAELAIQVRDAMSKVGFFYAVNHGLSPSENKRVLDIADVPFTGVEDDEKQLYLAKIEELGTYQGYKLRNVWTVDAGVRDQVDNYNFNKNVYEREHPKAIRPFLPELDAFARFCHFNVVHQILRLMALGLELPEDTFIPNHRFSAPGDTYLRFMKYYPRSEDDEIKTKNVWMKGHTVGTVTALWSQPVSGLQIKSPDGNWRWVRHIDNALVINSGDAMEFFSGGFYKATIHRVVQPPADQRGYARLGVFYFGQPDNDAVLAPLTESPVLQRYGVRRRFEDADAPTMETYRTGRIRAFGLKELQKKENGVEETDITS</sequence>
<accession>A0A2H3J4Q8</accession>
<feature type="domain" description="Isopenicillin N synthase-like Fe(2+) 2OG dioxygenase" evidence="1">
    <location>
        <begin position="192"/>
        <end position="279"/>
    </location>
</feature>
<name>A0A2H3J4Q8_WOLCO</name>
<dbReference type="SUPFAM" id="SSF51197">
    <property type="entry name" value="Clavaminate synthase-like"/>
    <property type="match status" value="1"/>
</dbReference>
<protein>
    <submittedName>
        <fullName evidence="3">Clavaminate synthase-like protein</fullName>
    </submittedName>
</protein>
<dbReference type="Gene3D" id="2.60.120.330">
    <property type="entry name" value="B-lactam Antibiotic, Isopenicillin N Synthase, Chain"/>
    <property type="match status" value="1"/>
</dbReference>
<proteinExistence type="predicted"/>
<dbReference type="Proteomes" id="UP000218811">
    <property type="component" value="Unassembled WGS sequence"/>
</dbReference>
<dbReference type="InterPro" id="IPR026992">
    <property type="entry name" value="DIOX_N"/>
</dbReference>
<evidence type="ECO:0000313" key="4">
    <source>
        <dbReference type="Proteomes" id="UP000218811"/>
    </source>
</evidence>
<gene>
    <name evidence="3" type="ORF">WOLCODRAFT_146470</name>
</gene>
<keyword evidence="4" id="KW-1185">Reference proteome</keyword>
<dbReference type="InterPro" id="IPR027443">
    <property type="entry name" value="IPNS-like_sf"/>
</dbReference>
<dbReference type="STRING" id="742152.A0A2H3J4Q8"/>
<dbReference type="OrthoDB" id="406156at2759"/>
<dbReference type="PRINTS" id="PR00682">
    <property type="entry name" value="IPNSYNTHASE"/>
</dbReference>
<dbReference type="Pfam" id="PF03171">
    <property type="entry name" value="2OG-FeII_Oxy"/>
    <property type="match status" value="1"/>
</dbReference>
<evidence type="ECO:0000313" key="3">
    <source>
        <dbReference type="EMBL" id="PCH36931.1"/>
    </source>
</evidence>
<feature type="domain" description="Non-haem dioxygenase N-terminal" evidence="2">
    <location>
        <begin position="29"/>
        <end position="133"/>
    </location>
</feature>
<dbReference type="Pfam" id="PF14226">
    <property type="entry name" value="DIOX_N"/>
    <property type="match status" value="1"/>
</dbReference>
<evidence type="ECO:0000259" key="1">
    <source>
        <dbReference type="Pfam" id="PF03171"/>
    </source>
</evidence>
<dbReference type="EMBL" id="KB467898">
    <property type="protein sequence ID" value="PCH36931.1"/>
    <property type="molecule type" value="Genomic_DNA"/>
</dbReference>
<reference evidence="3 4" key="1">
    <citation type="journal article" date="2012" name="Science">
        <title>The Paleozoic origin of enzymatic lignin decomposition reconstructed from 31 fungal genomes.</title>
        <authorList>
            <person name="Floudas D."/>
            <person name="Binder M."/>
            <person name="Riley R."/>
            <person name="Barry K."/>
            <person name="Blanchette R.A."/>
            <person name="Henrissat B."/>
            <person name="Martinez A.T."/>
            <person name="Otillar R."/>
            <person name="Spatafora J.W."/>
            <person name="Yadav J.S."/>
            <person name="Aerts A."/>
            <person name="Benoit I."/>
            <person name="Boyd A."/>
            <person name="Carlson A."/>
            <person name="Copeland A."/>
            <person name="Coutinho P.M."/>
            <person name="de Vries R.P."/>
            <person name="Ferreira P."/>
            <person name="Findley K."/>
            <person name="Foster B."/>
            <person name="Gaskell J."/>
            <person name="Glotzer D."/>
            <person name="Gorecki P."/>
            <person name="Heitman J."/>
            <person name="Hesse C."/>
            <person name="Hori C."/>
            <person name="Igarashi K."/>
            <person name="Jurgens J.A."/>
            <person name="Kallen N."/>
            <person name="Kersten P."/>
            <person name="Kohler A."/>
            <person name="Kuees U."/>
            <person name="Kumar T.K.A."/>
            <person name="Kuo A."/>
            <person name="LaButti K."/>
            <person name="Larrondo L.F."/>
            <person name="Lindquist E."/>
            <person name="Ling A."/>
            <person name="Lombard V."/>
            <person name="Lucas S."/>
            <person name="Lundell T."/>
            <person name="Martin R."/>
            <person name="McLaughlin D.J."/>
            <person name="Morgenstern I."/>
            <person name="Morin E."/>
            <person name="Murat C."/>
            <person name="Nagy L.G."/>
            <person name="Nolan M."/>
            <person name="Ohm R.A."/>
            <person name="Patyshakuliyeva A."/>
            <person name="Rokas A."/>
            <person name="Ruiz-Duenas F.J."/>
            <person name="Sabat G."/>
            <person name="Salamov A."/>
            <person name="Samejima M."/>
            <person name="Schmutz J."/>
            <person name="Slot J.C."/>
            <person name="St John F."/>
            <person name="Stenlid J."/>
            <person name="Sun H."/>
            <person name="Sun S."/>
            <person name="Syed K."/>
            <person name="Tsang A."/>
            <person name="Wiebenga A."/>
            <person name="Young D."/>
            <person name="Pisabarro A."/>
            <person name="Eastwood D.C."/>
            <person name="Martin F."/>
            <person name="Cullen D."/>
            <person name="Grigoriev I.V."/>
            <person name="Hibbett D.S."/>
        </authorList>
    </citation>
    <scope>NUCLEOTIDE SEQUENCE [LARGE SCALE GENOMIC DNA]</scope>
    <source>
        <strain evidence="3 4">MD-104</strain>
    </source>
</reference>
<dbReference type="InterPro" id="IPR044861">
    <property type="entry name" value="IPNS-like_FE2OG_OXY"/>
</dbReference>
<dbReference type="PANTHER" id="PTHR47990">
    <property type="entry name" value="2-OXOGLUTARATE (2OG) AND FE(II)-DEPENDENT OXYGENASE SUPERFAMILY PROTEIN-RELATED"/>
    <property type="match status" value="1"/>
</dbReference>
<evidence type="ECO:0000259" key="2">
    <source>
        <dbReference type="Pfam" id="PF14226"/>
    </source>
</evidence>